<dbReference type="STRING" id="341454.A0A4S2MKX3"/>
<feature type="compositionally biased region" description="Low complexity" evidence="1">
    <location>
        <begin position="669"/>
        <end position="700"/>
    </location>
</feature>
<dbReference type="AlphaFoldDB" id="A0A4S2MKX3"/>
<feature type="compositionally biased region" description="Low complexity" evidence="1">
    <location>
        <begin position="566"/>
        <end position="575"/>
    </location>
</feature>
<organism evidence="2 3">
    <name type="scientific">Ascodesmis nigricans</name>
    <dbReference type="NCBI Taxonomy" id="341454"/>
    <lineage>
        <taxon>Eukaryota</taxon>
        <taxon>Fungi</taxon>
        <taxon>Dikarya</taxon>
        <taxon>Ascomycota</taxon>
        <taxon>Pezizomycotina</taxon>
        <taxon>Pezizomycetes</taxon>
        <taxon>Pezizales</taxon>
        <taxon>Ascodesmidaceae</taxon>
        <taxon>Ascodesmis</taxon>
    </lineage>
</organism>
<feature type="compositionally biased region" description="Polar residues" evidence="1">
    <location>
        <begin position="243"/>
        <end position="257"/>
    </location>
</feature>
<dbReference type="InParanoid" id="A0A4S2MKX3"/>
<feature type="region of interest" description="Disordered" evidence="1">
    <location>
        <begin position="237"/>
        <end position="295"/>
    </location>
</feature>
<feature type="compositionally biased region" description="Basic and acidic residues" evidence="1">
    <location>
        <begin position="428"/>
        <end position="437"/>
    </location>
</feature>
<name>A0A4S2MKX3_9PEZI</name>
<feature type="compositionally biased region" description="Low complexity" evidence="1">
    <location>
        <begin position="620"/>
        <end position="656"/>
    </location>
</feature>
<dbReference type="OrthoDB" id="5600002at2759"/>
<keyword evidence="3" id="KW-1185">Reference proteome</keyword>
<evidence type="ECO:0000256" key="1">
    <source>
        <dbReference type="SAM" id="MobiDB-lite"/>
    </source>
</evidence>
<feature type="region of interest" description="Disordered" evidence="1">
    <location>
        <begin position="1"/>
        <end position="33"/>
    </location>
</feature>
<reference evidence="2 3" key="1">
    <citation type="submission" date="2019-04" db="EMBL/GenBank/DDBJ databases">
        <title>Comparative genomics and transcriptomics to analyze fruiting body development in filamentous ascomycetes.</title>
        <authorList>
            <consortium name="DOE Joint Genome Institute"/>
            <person name="Lutkenhaus R."/>
            <person name="Traeger S."/>
            <person name="Breuer J."/>
            <person name="Kuo A."/>
            <person name="Lipzen A."/>
            <person name="Pangilinan J."/>
            <person name="Dilworth D."/>
            <person name="Sandor L."/>
            <person name="Poggeler S."/>
            <person name="Barry K."/>
            <person name="Grigoriev I.V."/>
            <person name="Nowrousian M."/>
        </authorList>
    </citation>
    <scope>NUCLEOTIDE SEQUENCE [LARGE SCALE GENOMIC DNA]</scope>
    <source>
        <strain evidence="2 3">CBS 389.68</strain>
    </source>
</reference>
<evidence type="ECO:0008006" key="4">
    <source>
        <dbReference type="Google" id="ProtNLM"/>
    </source>
</evidence>
<feature type="compositionally biased region" description="Low complexity" evidence="1">
    <location>
        <begin position="719"/>
        <end position="728"/>
    </location>
</feature>
<evidence type="ECO:0000313" key="3">
    <source>
        <dbReference type="Proteomes" id="UP000298138"/>
    </source>
</evidence>
<feature type="compositionally biased region" description="Pro residues" evidence="1">
    <location>
        <begin position="610"/>
        <end position="619"/>
    </location>
</feature>
<feature type="compositionally biased region" description="Low complexity" evidence="1">
    <location>
        <begin position="582"/>
        <end position="601"/>
    </location>
</feature>
<protein>
    <recommendedName>
        <fullName evidence="4">LisH domain-containing protein</fullName>
    </recommendedName>
</protein>
<dbReference type="EMBL" id="ML220150">
    <property type="protein sequence ID" value="TGZ77676.1"/>
    <property type="molecule type" value="Genomic_DNA"/>
</dbReference>
<evidence type="ECO:0000313" key="2">
    <source>
        <dbReference type="EMBL" id="TGZ77676.1"/>
    </source>
</evidence>
<feature type="compositionally biased region" description="Low complexity" evidence="1">
    <location>
        <begin position="532"/>
        <end position="546"/>
    </location>
</feature>
<feature type="compositionally biased region" description="Pro residues" evidence="1">
    <location>
        <begin position="729"/>
        <end position="750"/>
    </location>
</feature>
<accession>A0A4S2MKX3</accession>
<proteinExistence type="predicted"/>
<gene>
    <name evidence="2" type="ORF">EX30DRAFT_374465</name>
</gene>
<dbReference type="Proteomes" id="UP000298138">
    <property type="component" value="Unassembled WGS sequence"/>
</dbReference>
<sequence>MSQMDAKPSQPGPNMQMNMNNMGMGGGMETGAPPPGTERKLLHTYIYDYFLKHDMLDCAKSMLRAKEAGDINFEKDRTKHEGQMNGVDDDAMDTDNPLRPELIDNAKSVNDLPKAVTPNSAQGCYLLEWWFCFMDIYFARSKQGSPSQNAQQYMQQQRLRTQQHFAPQQVMAGGMAGYPPRMMATPMMANGAMPHDGNLDMKGQNPMARRVMQTMGRAGPGQMNAINRPHMMMQRTDSEVAMNGQQARPQSPATSGASPGIKRQRLENGQYEQIGPNGRGQPGQQPHPGPVSAAQSAQHLLIAHGINPDQLSSHQFQMFQQQPPIQQAKSAQLYAQSLQAAQQKGMQSAMKVMGQTPGQAGSPMMPQTTEGGMGTGLNEFYQPGPGGNMRGAGNMAAGGNIALQDYQMQLILLEQQNKKRLMMARAAEQDNMAHPEGRPGFPQGMSPNRANPSPGPGGKPQVAGTPKMPNQGPGSPLPDGQIAGHMPQRSSPASAAGFNGQMPDGQHMMHNMNMLGAGGAPNGAMMRPPGFNGPMGQPGMEGQMNPNMVRPPQAGRGHPGAGGMWQQPGAQLQPGQAPPGQQPGGPQQAQTPQQVGTPQQARQNIQHGNMPPPQAPPNAGPNRPGAPASPQVTNQQPPTPTQGGKPAAGKKAAQQKQTKRGSQAKKGGAAPPSAVTPTATSEPPTPTTPQHTTTTFATRPQQNFAAGGPQNAPTPGGSQPSAAGNAPQNQPPQNQPAPGAPQQQPPPPPQQMDQGFMDMDTSVGFDNGFGGVGGEDSLLDGFDFDSFLTNGDDSGALTGFAPDMGWTGDGVEAGAGES</sequence>
<feature type="compositionally biased region" description="Low complexity" evidence="1">
    <location>
        <begin position="12"/>
        <end position="22"/>
    </location>
</feature>
<feature type="region of interest" description="Disordered" evidence="1">
    <location>
        <begin position="428"/>
        <end position="769"/>
    </location>
</feature>